<dbReference type="InterPro" id="IPR025943">
    <property type="entry name" value="Sigma_54_int_dom_ATP-bd_2"/>
</dbReference>
<keyword evidence="3" id="KW-0805">Transcription regulation</keyword>
<dbReference type="OrthoDB" id="5401077at2"/>
<feature type="domain" description="Response regulatory" evidence="8">
    <location>
        <begin position="7"/>
        <end position="121"/>
    </location>
</feature>
<evidence type="ECO:0000256" key="3">
    <source>
        <dbReference type="ARBA" id="ARBA00023015"/>
    </source>
</evidence>
<dbReference type="RefSeq" id="WP_105019983.1">
    <property type="nucleotide sequence ID" value="NZ_MSCM01000001.1"/>
</dbReference>
<dbReference type="InterPro" id="IPR002078">
    <property type="entry name" value="Sigma_54_int"/>
</dbReference>
<dbReference type="EMBL" id="MSCM01000001">
    <property type="protein sequence ID" value="PQJ81406.1"/>
    <property type="molecule type" value="Genomic_DNA"/>
</dbReference>
<dbReference type="GO" id="GO:0005524">
    <property type="term" value="F:ATP binding"/>
    <property type="evidence" value="ECO:0007669"/>
    <property type="project" value="UniProtKB-KW"/>
</dbReference>
<evidence type="ECO:0000313" key="9">
    <source>
        <dbReference type="EMBL" id="PQJ81406.1"/>
    </source>
</evidence>
<protein>
    <submittedName>
        <fullName evidence="9">Sigma-54-dependent Fis family transcriptional regulator</fullName>
    </submittedName>
</protein>
<dbReference type="Pfam" id="PF00072">
    <property type="entry name" value="Response_reg"/>
    <property type="match status" value="1"/>
</dbReference>
<dbReference type="Pfam" id="PF25601">
    <property type="entry name" value="AAA_lid_14"/>
    <property type="match status" value="1"/>
</dbReference>
<dbReference type="PANTHER" id="PTHR32071">
    <property type="entry name" value="TRANSCRIPTIONAL REGULATORY PROTEIN"/>
    <property type="match status" value="1"/>
</dbReference>
<dbReference type="SUPFAM" id="SSF52540">
    <property type="entry name" value="P-loop containing nucleoside triphosphate hydrolases"/>
    <property type="match status" value="1"/>
</dbReference>
<dbReference type="InterPro" id="IPR025662">
    <property type="entry name" value="Sigma_54_int_dom_ATP-bd_1"/>
</dbReference>
<keyword evidence="6" id="KW-0597">Phosphoprotein</keyword>
<dbReference type="PANTHER" id="PTHR32071:SF119">
    <property type="entry name" value="SIGMA L-DEPENDENT TRANSCRIPTIONAL REGULATOR YPLP-RELATED"/>
    <property type="match status" value="1"/>
</dbReference>
<evidence type="ECO:0000259" key="8">
    <source>
        <dbReference type="PROSITE" id="PS50110"/>
    </source>
</evidence>
<dbReference type="Gene3D" id="3.40.50.2300">
    <property type="match status" value="1"/>
</dbReference>
<dbReference type="Gene3D" id="3.40.50.300">
    <property type="entry name" value="P-loop containing nucleotide triphosphate hydrolases"/>
    <property type="match status" value="1"/>
</dbReference>
<evidence type="ECO:0000256" key="1">
    <source>
        <dbReference type="ARBA" id="ARBA00022741"/>
    </source>
</evidence>
<dbReference type="GO" id="GO:0006355">
    <property type="term" value="P:regulation of DNA-templated transcription"/>
    <property type="evidence" value="ECO:0007669"/>
    <property type="project" value="InterPro"/>
</dbReference>
<organism evidence="9 10">
    <name type="scientific">Polaribacter glomeratus</name>
    <dbReference type="NCBI Taxonomy" id="102"/>
    <lineage>
        <taxon>Bacteria</taxon>
        <taxon>Pseudomonadati</taxon>
        <taxon>Bacteroidota</taxon>
        <taxon>Flavobacteriia</taxon>
        <taxon>Flavobacteriales</taxon>
        <taxon>Flavobacteriaceae</taxon>
    </lineage>
</organism>
<dbReference type="Pfam" id="PF00158">
    <property type="entry name" value="Sigma54_activat"/>
    <property type="match status" value="1"/>
</dbReference>
<dbReference type="PROSITE" id="PS50045">
    <property type="entry name" value="SIGMA54_INTERACT_4"/>
    <property type="match status" value="1"/>
</dbReference>
<dbReference type="Gene3D" id="1.10.10.60">
    <property type="entry name" value="Homeodomain-like"/>
    <property type="match status" value="1"/>
</dbReference>
<evidence type="ECO:0000256" key="5">
    <source>
        <dbReference type="ARBA" id="ARBA00023163"/>
    </source>
</evidence>
<dbReference type="PROSITE" id="PS50110">
    <property type="entry name" value="RESPONSE_REGULATORY"/>
    <property type="match status" value="1"/>
</dbReference>
<dbReference type="InterPro" id="IPR001789">
    <property type="entry name" value="Sig_transdc_resp-reg_receiver"/>
</dbReference>
<keyword evidence="2" id="KW-0067">ATP-binding</keyword>
<keyword evidence="10" id="KW-1185">Reference proteome</keyword>
<feature type="domain" description="Sigma-54 factor interaction" evidence="7">
    <location>
        <begin position="145"/>
        <end position="374"/>
    </location>
</feature>
<dbReference type="SUPFAM" id="SSF46689">
    <property type="entry name" value="Homeodomain-like"/>
    <property type="match status" value="1"/>
</dbReference>
<keyword evidence="5" id="KW-0804">Transcription</keyword>
<dbReference type="InterPro" id="IPR011006">
    <property type="entry name" value="CheY-like_superfamily"/>
</dbReference>
<dbReference type="SUPFAM" id="SSF52172">
    <property type="entry name" value="CheY-like"/>
    <property type="match status" value="1"/>
</dbReference>
<dbReference type="InterPro" id="IPR027417">
    <property type="entry name" value="P-loop_NTPase"/>
</dbReference>
<evidence type="ECO:0000256" key="6">
    <source>
        <dbReference type="PROSITE-ProRule" id="PRU00169"/>
    </source>
</evidence>
<dbReference type="InterPro" id="IPR025944">
    <property type="entry name" value="Sigma_54_int_dom_CS"/>
</dbReference>
<feature type="modified residue" description="4-aspartylphosphate" evidence="6">
    <location>
        <position position="56"/>
    </location>
</feature>
<dbReference type="AlphaFoldDB" id="A0A2S7WV88"/>
<dbReference type="CDD" id="cd00009">
    <property type="entry name" value="AAA"/>
    <property type="match status" value="1"/>
</dbReference>
<keyword evidence="4" id="KW-0238">DNA-binding</keyword>
<dbReference type="InterPro" id="IPR002197">
    <property type="entry name" value="HTH_Fis"/>
</dbReference>
<dbReference type="PROSITE" id="PS00675">
    <property type="entry name" value="SIGMA54_INTERACT_1"/>
    <property type="match status" value="1"/>
</dbReference>
<dbReference type="PROSITE" id="PS00688">
    <property type="entry name" value="SIGMA54_INTERACT_3"/>
    <property type="match status" value="1"/>
</dbReference>
<gene>
    <name evidence="9" type="ORF">BTO16_01905</name>
</gene>
<dbReference type="PRINTS" id="PR01590">
    <property type="entry name" value="HTHFIS"/>
</dbReference>
<sequence>MQLRKENILIVDDDLNILELLQRHLQSWNYHIYKAISVKEAVIILKDTPIDLLITDLKMPEVDGFELIKFASEHYPKLPKLIVTGYPSVQDSLAAIKSGVVDYLTKPFTKDELMVAVNKSLDSEKIGNKTSEKITTKNQNSYGEIIGNSEKINDVIQIIERVKNNKATIFIKGESGTGKELVARAIHYQGKFSRAPFIAVNCGGIPENLLEAELFGYTKGAFTGADKTRDGFFQAANGGTIFLDEIGNAPKSVQSRLLRVLQEKEVVKVGAQKPEKLDVRIIAATNGNLKEMIKKNTFREDLYYRLTVVEIDVAPLRERKEDISLLVEKFLYKYGIEYKDRFVKISPESSAVLQRYNWPGNIRELENVIQRAVIMCDKVIEVEHLPTFLKFNIDFPTSELVSLKEIERKYILKVLNATNNNKTKAAAILGITRKTLRQKVDD</sequence>
<dbReference type="GO" id="GO:0000160">
    <property type="term" value="P:phosphorelay signal transduction system"/>
    <property type="evidence" value="ECO:0007669"/>
    <property type="project" value="InterPro"/>
</dbReference>
<accession>A0A2S7WV88</accession>
<keyword evidence="1" id="KW-0547">Nucleotide-binding</keyword>
<dbReference type="InterPro" id="IPR003593">
    <property type="entry name" value="AAA+_ATPase"/>
</dbReference>
<evidence type="ECO:0000259" key="7">
    <source>
        <dbReference type="PROSITE" id="PS50045"/>
    </source>
</evidence>
<dbReference type="FunFam" id="3.40.50.300:FF:000006">
    <property type="entry name" value="DNA-binding transcriptional regulator NtrC"/>
    <property type="match status" value="1"/>
</dbReference>
<evidence type="ECO:0000256" key="4">
    <source>
        <dbReference type="ARBA" id="ARBA00023125"/>
    </source>
</evidence>
<dbReference type="SMART" id="SM00448">
    <property type="entry name" value="REC"/>
    <property type="match status" value="1"/>
</dbReference>
<dbReference type="InterPro" id="IPR009057">
    <property type="entry name" value="Homeodomain-like_sf"/>
</dbReference>
<evidence type="ECO:0000256" key="2">
    <source>
        <dbReference type="ARBA" id="ARBA00022840"/>
    </source>
</evidence>
<dbReference type="Pfam" id="PF02954">
    <property type="entry name" value="HTH_8"/>
    <property type="match status" value="1"/>
</dbReference>
<proteinExistence type="predicted"/>
<dbReference type="Proteomes" id="UP000239068">
    <property type="component" value="Unassembled WGS sequence"/>
</dbReference>
<dbReference type="GO" id="GO:0043565">
    <property type="term" value="F:sequence-specific DNA binding"/>
    <property type="evidence" value="ECO:0007669"/>
    <property type="project" value="InterPro"/>
</dbReference>
<name>A0A2S7WV88_9FLAO</name>
<dbReference type="SMART" id="SM00382">
    <property type="entry name" value="AAA"/>
    <property type="match status" value="1"/>
</dbReference>
<comment type="caution">
    <text evidence="9">The sequence shown here is derived from an EMBL/GenBank/DDBJ whole genome shotgun (WGS) entry which is preliminary data.</text>
</comment>
<dbReference type="Gene3D" id="1.10.8.60">
    <property type="match status" value="1"/>
</dbReference>
<evidence type="ECO:0000313" key="10">
    <source>
        <dbReference type="Proteomes" id="UP000239068"/>
    </source>
</evidence>
<reference evidence="9 10" key="1">
    <citation type="submission" date="2016-12" db="EMBL/GenBank/DDBJ databases">
        <title>Trade-off between light-utilization and light-protection in marine flavobacteria.</title>
        <authorList>
            <person name="Kumagai Y."/>
            <person name="Yoshizawa S."/>
            <person name="Kogure K."/>
            <person name="Iwasaki W."/>
        </authorList>
    </citation>
    <scope>NUCLEOTIDE SEQUENCE [LARGE SCALE GENOMIC DNA]</scope>
    <source>
        <strain evidence="9 10">ATCC 43844</strain>
    </source>
</reference>
<dbReference type="InterPro" id="IPR058031">
    <property type="entry name" value="AAA_lid_NorR"/>
</dbReference>
<dbReference type="PROSITE" id="PS00676">
    <property type="entry name" value="SIGMA54_INTERACT_2"/>
    <property type="match status" value="1"/>
</dbReference>